<feature type="domain" description="RING-type" evidence="3">
    <location>
        <begin position="83"/>
        <end position="123"/>
    </location>
</feature>
<evidence type="ECO:0000256" key="2">
    <source>
        <dbReference type="SAM" id="MobiDB-lite"/>
    </source>
</evidence>
<keyword evidence="1" id="KW-0479">Metal-binding</keyword>
<dbReference type="InterPro" id="IPR001841">
    <property type="entry name" value="Znf_RING"/>
</dbReference>
<keyword evidence="1" id="KW-0863">Zinc-finger</keyword>
<dbReference type="InterPro" id="IPR013083">
    <property type="entry name" value="Znf_RING/FYVE/PHD"/>
</dbReference>
<comment type="caution">
    <text evidence="4">The sequence shown here is derived from an EMBL/GenBank/DDBJ whole genome shotgun (WGS) entry which is preliminary data.</text>
</comment>
<dbReference type="EMBL" id="BEXD01004212">
    <property type="protein sequence ID" value="GBC08374.1"/>
    <property type="molecule type" value="Genomic_DNA"/>
</dbReference>
<evidence type="ECO:0000313" key="5">
    <source>
        <dbReference type="Proteomes" id="UP000247702"/>
    </source>
</evidence>
<dbReference type="GO" id="GO:0008270">
    <property type="term" value="F:zinc ion binding"/>
    <property type="evidence" value="ECO:0007669"/>
    <property type="project" value="UniProtKB-KW"/>
</dbReference>
<dbReference type="SUPFAM" id="SSF57850">
    <property type="entry name" value="RING/U-box"/>
    <property type="match status" value="1"/>
</dbReference>
<dbReference type="Proteomes" id="UP000247702">
    <property type="component" value="Unassembled WGS sequence"/>
</dbReference>
<keyword evidence="1" id="KW-0862">Zinc</keyword>
<proteinExistence type="predicted"/>
<dbReference type="Gene3D" id="3.30.40.10">
    <property type="entry name" value="Zinc/RING finger domain, C3HC4 (zinc finger)"/>
    <property type="match status" value="1"/>
</dbReference>
<reference evidence="4 5" key="1">
    <citation type="submission" date="2017-11" db="EMBL/GenBank/DDBJ databases">
        <title>The genome of Rhizophagus clarus HR1 reveals common genetic basis of auxotrophy among arbuscular mycorrhizal fungi.</title>
        <authorList>
            <person name="Kobayashi Y."/>
        </authorList>
    </citation>
    <scope>NUCLEOTIDE SEQUENCE [LARGE SCALE GENOMIC DNA]</scope>
    <source>
        <strain evidence="4 5">HR1</strain>
    </source>
</reference>
<organism evidence="4 5">
    <name type="scientific">Rhizophagus clarus</name>
    <dbReference type="NCBI Taxonomy" id="94130"/>
    <lineage>
        <taxon>Eukaryota</taxon>
        <taxon>Fungi</taxon>
        <taxon>Fungi incertae sedis</taxon>
        <taxon>Mucoromycota</taxon>
        <taxon>Glomeromycotina</taxon>
        <taxon>Glomeromycetes</taxon>
        <taxon>Glomerales</taxon>
        <taxon>Glomeraceae</taxon>
        <taxon>Rhizophagus</taxon>
    </lineage>
</organism>
<sequence>MYKRYFTRPDVCPFPDCGMKVDIIYPVSTSARRGSQSSQSSGTSAISTLMGEKFVLVSPTIPEDPMEDVENTLIQETATHLTCAKCAEEVTADFPKDTVFLSCKHAVHYDCIDNPRKKCPTCSTEDLEMFPVEQLSAQKKRTSDSTTEESSSKKKKTSVKEGDSTMLKKLVKELKDDSINQELSFPTQTPEDSYTHLYKEIVEAETQNDSASQRVLLCYFQFGKKIAERLDYYKNEKKYRDRIGR</sequence>
<evidence type="ECO:0000313" key="4">
    <source>
        <dbReference type="EMBL" id="GBC08374.1"/>
    </source>
</evidence>
<keyword evidence="5" id="KW-1185">Reference proteome</keyword>
<name>A0A2Z6RZM2_9GLOM</name>
<dbReference type="AlphaFoldDB" id="A0A2Z6RZM2"/>
<gene>
    <name evidence="4" type="ORF">RclHR1_08070008</name>
</gene>
<feature type="region of interest" description="Disordered" evidence="2">
    <location>
        <begin position="133"/>
        <end position="161"/>
    </location>
</feature>
<dbReference type="PROSITE" id="PS50089">
    <property type="entry name" value="ZF_RING_2"/>
    <property type="match status" value="1"/>
</dbReference>
<protein>
    <recommendedName>
        <fullName evidence="3">RING-type domain-containing protein</fullName>
    </recommendedName>
</protein>
<evidence type="ECO:0000256" key="1">
    <source>
        <dbReference type="PROSITE-ProRule" id="PRU00175"/>
    </source>
</evidence>
<accession>A0A2Z6RZM2</accession>
<evidence type="ECO:0000259" key="3">
    <source>
        <dbReference type="PROSITE" id="PS50089"/>
    </source>
</evidence>
<dbReference type="SMART" id="SM00184">
    <property type="entry name" value="RING"/>
    <property type="match status" value="1"/>
</dbReference>